<proteinExistence type="predicted"/>
<protein>
    <submittedName>
        <fullName evidence="3">SDR family NAD(P)-dependent oxidoreductase</fullName>
    </submittedName>
</protein>
<dbReference type="Pfam" id="PF01370">
    <property type="entry name" value="Epimerase"/>
    <property type="match status" value="1"/>
</dbReference>
<reference evidence="3 4" key="1">
    <citation type="submission" date="2023-06" db="EMBL/GenBank/DDBJ databases">
        <title>Roseiconus lacunae JC819 isolated from Gulf of Mannar region, Tamil Nadu.</title>
        <authorList>
            <person name="Pk S."/>
            <person name="Ch S."/>
            <person name="Ch V.R."/>
        </authorList>
    </citation>
    <scope>NUCLEOTIDE SEQUENCE [LARGE SCALE GENOMIC DNA]</scope>
    <source>
        <strain evidence="3 4">JC819</strain>
    </source>
</reference>
<dbReference type="SUPFAM" id="SSF51735">
    <property type="entry name" value="NAD(P)-binding Rossmann-fold domains"/>
    <property type="match status" value="1"/>
</dbReference>
<keyword evidence="4" id="KW-1185">Reference proteome</keyword>
<sequence>MASHCSREAIKGENVMENGVRDHQKDVLVVGTGYLGNRVAQLSQRLGYRVFATTRRLNRLDELKGRGFHPILLDWNDSRMFEGAGIVSAESSSRDDSSQVADAVSLIDQSFSPELRVLVAVSYDSQSPYSRYESQVLGLRRLLRFLPKDARISYVSTTGVYHQTDGVWVDETSTTRPSREAARVHLQAEQELHRRRPSGMNLVLRLAGIYGPGRVPRVADVVSKVPIATVPDSYVNLIHVEDAARACVRSWDYWDETADRSPSMQRRLFLVADDRPVTRGDFYRRVARLSGVPEPEFVAPDSQTTPRRRAETNKRICNAKMRRHLIQKLNYPDYREGLVSALH</sequence>
<dbReference type="Gene3D" id="3.40.50.720">
    <property type="entry name" value="NAD(P)-binding Rossmann-like Domain"/>
    <property type="match status" value="1"/>
</dbReference>
<feature type="domain" description="NAD-dependent epimerase/dehydratase" evidence="2">
    <location>
        <begin position="27"/>
        <end position="249"/>
    </location>
</feature>
<dbReference type="EMBL" id="JASZZN010000016">
    <property type="protein sequence ID" value="MDM4017745.1"/>
    <property type="molecule type" value="Genomic_DNA"/>
</dbReference>
<name>A0ABT7PML1_9BACT</name>
<dbReference type="RefSeq" id="WP_289165271.1">
    <property type="nucleotide sequence ID" value="NZ_JASZZN010000016.1"/>
</dbReference>
<dbReference type="InterPro" id="IPR001509">
    <property type="entry name" value="Epimerase_deHydtase"/>
</dbReference>
<gene>
    <name evidence="3" type="ORF">QTN89_20015</name>
</gene>
<organism evidence="3 4">
    <name type="scientific">Roseiconus lacunae</name>
    <dbReference type="NCBI Taxonomy" id="2605694"/>
    <lineage>
        <taxon>Bacteria</taxon>
        <taxon>Pseudomonadati</taxon>
        <taxon>Planctomycetota</taxon>
        <taxon>Planctomycetia</taxon>
        <taxon>Pirellulales</taxon>
        <taxon>Pirellulaceae</taxon>
        <taxon>Roseiconus</taxon>
    </lineage>
</organism>
<dbReference type="Proteomes" id="UP001239462">
    <property type="component" value="Unassembled WGS sequence"/>
</dbReference>
<evidence type="ECO:0000313" key="3">
    <source>
        <dbReference type="EMBL" id="MDM4017745.1"/>
    </source>
</evidence>
<accession>A0ABT7PML1</accession>
<evidence type="ECO:0000313" key="4">
    <source>
        <dbReference type="Proteomes" id="UP001239462"/>
    </source>
</evidence>
<comment type="caution">
    <text evidence="3">The sequence shown here is derived from an EMBL/GenBank/DDBJ whole genome shotgun (WGS) entry which is preliminary data.</text>
</comment>
<dbReference type="InterPro" id="IPR036291">
    <property type="entry name" value="NAD(P)-bd_dom_sf"/>
</dbReference>
<dbReference type="PANTHER" id="PTHR43574">
    <property type="entry name" value="EPIMERASE-RELATED"/>
    <property type="match status" value="1"/>
</dbReference>
<keyword evidence="1" id="KW-0520">NAD</keyword>
<evidence type="ECO:0000256" key="1">
    <source>
        <dbReference type="ARBA" id="ARBA00023027"/>
    </source>
</evidence>
<evidence type="ECO:0000259" key="2">
    <source>
        <dbReference type="Pfam" id="PF01370"/>
    </source>
</evidence>